<dbReference type="InterPro" id="IPR029065">
    <property type="entry name" value="Enolase_C-like"/>
</dbReference>
<dbReference type="InterPro" id="IPR036849">
    <property type="entry name" value="Enolase-like_C_sf"/>
</dbReference>
<name>A0A381QHF8_9ZZZZ</name>
<evidence type="ECO:0000256" key="1">
    <source>
        <dbReference type="ARBA" id="ARBA00001946"/>
    </source>
</evidence>
<dbReference type="PANTHER" id="PTHR13794:SF58">
    <property type="entry name" value="MITOCHONDRIAL ENOLASE SUPERFAMILY MEMBER 1"/>
    <property type="match status" value="1"/>
</dbReference>
<evidence type="ECO:0000313" key="5">
    <source>
        <dbReference type="EMBL" id="SUZ77829.1"/>
    </source>
</evidence>
<dbReference type="GO" id="GO:0000287">
    <property type="term" value="F:magnesium ion binding"/>
    <property type="evidence" value="ECO:0007669"/>
    <property type="project" value="TreeGrafter"/>
</dbReference>
<protein>
    <recommendedName>
        <fullName evidence="4">Mandelate racemase/muconate lactonizing enzyme C-terminal domain-containing protein</fullName>
    </recommendedName>
</protein>
<organism evidence="5">
    <name type="scientific">marine metagenome</name>
    <dbReference type="NCBI Taxonomy" id="408172"/>
    <lineage>
        <taxon>unclassified sequences</taxon>
        <taxon>metagenomes</taxon>
        <taxon>ecological metagenomes</taxon>
    </lineage>
</organism>
<dbReference type="InterPro" id="IPR046945">
    <property type="entry name" value="RHMD-like"/>
</dbReference>
<dbReference type="EMBL" id="UINC01001330">
    <property type="protein sequence ID" value="SUZ77829.1"/>
    <property type="molecule type" value="Genomic_DNA"/>
</dbReference>
<dbReference type="SUPFAM" id="SSF54826">
    <property type="entry name" value="Enolase N-terminal domain-like"/>
    <property type="match status" value="1"/>
</dbReference>
<dbReference type="AlphaFoldDB" id="A0A381QHF8"/>
<dbReference type="Pfam" id="PF13378">
    <property type="entry name" value="MR_MLE_C"/>
    <property type="match status" value="1"/>
</dbReference>
<keyword evidence="3" id="KW-0460">Magnesium</keyword>
<evidence type="ECO:0000256" key="3">
    <source>
        <dbReference type="ARBA" id="ARBA00022842"/>
    </source>
</evidence>
<comment type="cofactor">
    <cofactor evidence="1">
        <name>Mg(2+)</name>
        <dbReference type="ChEBI" id="CHEBI:18420"/>
    </cofactor>
</comment>
<dbReference type="SFLD" id="SFLDS00001">
    <property type="entry name" value="Enolase"/>
    <property type="match status" value="1"/>
</dbReference>
<keyword evidence="2" id="KW-0479">Metal-binding</keyword>
<dbReference type="PANTHER" id="PTHR13794">
    <property type="entry name" value="ENOLASE SUPERFAMILY, MANDELATE RACEMASE"/>
    <property type="match status" value="1"/>
</dbReference>
<dbReference type="SUPFAM" id="SSF51604">
    <property type="entry name" value="Enolase C-terminal domain-like"/>
    <property type="match status" value="1"/>
</dbReference>
<feature type="non-terminal residue" evidence="5">
    <location>
        <position position="1"/>
    </location>
</feature>
<dbReference type="Gene3D" id="3.30.390.10">
    <property type="entry name" value="Enolase-like, N-terminal domain"/>
    <property type="match status" value="1"/>
</dbReference>
<dbReference type="Gene3D" id="3.20.20.120">
    <property type="entry name" value="Enolase-like C-terminal domain"/>
    <property type="match status" value="1"/>
</dbReference>
<evidence type="ECO:0000256" key="2">
    <source>
        <dbReference type="ARBA" id="ARBA00022723"/>
    </source>
</evidence>
<dbReference type="SMART" id="SM00922">
    <property type="entry name" value="MR_MLE"/>
    <property type="match status" value="1"/>
</dbReference>
<accession>A0A381QHF8</accession>
<proteinExistence type="predicted"/>
<evidence type="ECO:0000259" key="4">
    <source>
        <dbReference type="SMART" id="SM00922"/>
    </source>
</evidence>
<sequence length="399" mass="44626">VLQLAPATLLGTALNQAACADKDQATTNSAENRINRVRRFTVTSKRWKVVGKNSHLDVHGNTATDALLIIDTTGGQQGFGWSRSNEGDAAELLDRDPLDFFQPGRGIVSPLGRGDAPLWDLTGKILNEPAWRLLGGYGSEWVPVYDGSIYFSDLQPEYADRGIPRILEEIDHSLELGHRAFKIKVGRGFKWMAPEPGLVRDIEVVRAIRAHVGPDVKLMVDSNNGYDLATTKRFLEEADIEFFFVEEMFPESVEEDLELKGWIRSRDWNTLVADGESASEPEHFTPYIDRVAFDVLQGDMRRFGFTELRDLARTAAPSGIGLAPHNWGSYLGLYMQLILGRGIPNFVMAEQDPAHTELFDASDFELREGRMRVPDTPGCGLALRTERLADETLDWELHV</sequence>
<feature type="domain" description="Mandelate racemase/muconate lactonizing enzyme C-terminal" evidence="4">
    <location>
        <begin position="163"/>
        <end position="263"/>
    </location>
</feature>
<dbReference type="GO" id="GO:0016052">
    <property type="term" value="P:carbohydrate catabolic process"/>
    <property type="evidence" value="ECO:0007669"/>
    <property type="project" value="TreeGrafter"/>
</dbReference>
<dbReference type="InterPro" id="IPR029017">
    <property type="entry name" value="Enolase-like_N"/>
</dbReference>
<dbReference type="GO" id="GO:0016836">
    <property type="term" value="F:hydro-lyase activity"/>
    <property type="evidence" value="ECO:0007669"/>
    <property type="project" value="TreeGrafter"/>
</dbReference>
<gene>
    <name evidence="5" type="ORF">METZ01_LOCUS30683</name>
</gene>
<dbReference type="InterPro" id="IPR013342">
    <property type="entry name" value="Mandelate_racemase_C"/>
</dbReference>
<reference evidence="5" key="1">
    <citation type="submission" date="2018-05" db="EMBL/GenBank/DDBJ databases">
        <authorList>
            <person name="Lanie J.A."/>
            <person name="Ng W.-L."/>
            <person name="Kazmierczak K.M."/>
            <person name="Andrzejewski T.M."/>
            <person name="Davidsen T.M."/>
            <person name="Wayne K.J."/>
            <person name="Tettelin H."/>
            <person name="Glass J.I."/>
            <person name="Rusch D."/>
            <person name="Podicherti R."/>
            <person name="Tsui H.-C.T."/>
            <person name="Winkler M.E."/>
        </authorList>
    </citation>
    <scope>NUCLEOTIDE SEQUENCE</scope>
</reference>